<dbReference type="CDD" id="cd05233">
    <property type="entry name" value="SDR_c"/>
    <property type="match status" value="1"/>
</dbReference>
<gene>
    <name evidence="2" type="ORF">GM51_6205</name>
</gene>
<dbReference type="Gene3D" id="3.40.50.720">
    <property type="entry name" value="NAD(P)-binding Rossmann-like Domain"/>
    <property type="match status" value="1"/>
</dbReference>
<dbReference type="PRINTS" id="PR00081">
    <property type="entry name" value="GDHRDH"/>
</dbReference>
<comment type="caution">
    <text evidence="2">The sequence shown here is derived from an EMBL/GenBank/DDBJ whole genome shotgun (WGS) entry which is preliminary data.</text>
</comment>
<dbReference type="AlphaFoldDB" id="A0A094Q8D9"/>
<dbReference type="SUPFAM" id="SSF51735">
    <property type="entry name" value="NAD(P)-binding Rossmann-fold domains"/>
    <property type="match status" value="1"/>
</dbReference>
<reference evidence="2" key="1">
    <citation type="submission" date="2014-06" db="EMBL/GenBank/DDBJ databases">
        <title>Key roles for freshwater Actinobacteria revealed by deep metagenomic sequencing.</title>
        <authorList>
            <person name="Ghai R."/>
            <person name="Mizuno C.M."/>
            <person name="Picazo A."/>
            <person name="Camacho A."/>
            <person name="Rodriguez-Valera F."/>
        </authorList>
    </citation>
    <scope>NUCLEOTIDE SEQUENCE</scope>
</reference>
<name>A0A094Q8D9_9ZZZZ</name>
<dbReference type="InterPro" id="IPR002347">
    <property type="entry name" value="SDR_fam"/>
</dbReference>
<dbReference type="InterPro" id="IPR050259">
    <property type="entry name" value="SDR"/>
</dbReference>
<dbReference type="Pfam" id="PF13561">
    <property type="entry name" value="adh_short_C2"/>
    <property type="match status" value="1"/>
</dbReference>
<evidence type="ECO:0000313" key="2">
    <source>
        <dbReference type="EMBL" id="KGA19667.1"/>
    </source>
</evidence>
<organism evidence="2">
    <name type="scientific">freshwater metagenome</name>
    <dbReference type="NCBI Taxonomy" id="449393"/>
    <lineage>
        <taxon>unclassified sequences</taxon>
        <taxon>metagenomes</taxon>
        <taxon>ecological metagenomes</taxon>
    </lineage>
</organism>
<dbReference type="PANTHER" id="PTHR42879">
    <property type="entry name" value="3-OXOACYL-(ACYL-CARRIER-PROTEIN) REDUCTASE"/>
    <property type="match status" value="1"/>
</dbReference>
<evidence type="ECO:0008006" key="3">
    <source>
        <dbReference type="Google" id="ProtNLM"/>
    </source>
</evidence>
<sequence>MKSRNIFVTGGMGGIGKACVQKFINQGDKVVFTYAQEKSNEIEAEKFAKTLGPEATSIAIDMSDPTSIRGALEQSQSTMGSIDTLVNAAAVGSATVTSYADDKDMQDLKMLEINAFGALKISEIFIDLNRHETLVKKLINFSSVGGGFQAFPHFRLSDGMSKAAVSFLTKQLAAEHVHTNIDVFAIAPGATNTGMFQASTLNGMTDIERKDFIAQLPKGRLIEPEEIANLVLFLAAVESTYLHGAVIDASMGLGSRPGLISEL</sequence>
<proteinExistence type="inferred from homology"/>
<accession>A0A094Q8D9</accession>
<dbReference type="InterPro" id="IPR036291">
    <property type="entry name" value="NAD(P)-bd_dom_sf"/>
</dbReference>
<protein>
    <recommendedName>
        <fullName evidence="3">Oxidoreductase</fullName>
    </recommendedName>
</protein>
<comment type="similarity">
    <text evidence="1">Belongs to the short-chain dehydrogenases/reductases (SDR) family.</text>
</comment>
<dbReference type="EMBL" id="JNSL01000028">
    <property type="protein sequence ID" value="KGA19667.1"/>
    <property type="molecule type" value="Genomic_DNA"/>
</dbReference>
<dbReference type="PANTHER" id="PTHR42879:SF2">
    <property type="entry name" value="3-OXOACYL-[ACYL-CARRIER-PROTEIN] REDUCTASE FABG"/>
    <property type="match status" value="1"/>
</dbReference>
<evidence type="ECO:0000256" key="1">
    <source>
        <dbReference type="ARBA" id="ARBA00006484"/>
    </source>
</evidence>